<dbReference type="Proteomes" id="UP001597467">
    <property type="component" value="Unassembled WGS sequence"/>
</dbReference>
<name>A0ABW5JZG6_9FLAO</name>
<feature type="compositionally biased region" description="Basic residues" evidence="1">
    <location>
        <begin position="246"/>
        <end position="255"/>
    </location>
</feature>
<comment type="caution">
    <text evidence="2">The sequence shown here is derived from an EMBL/GenBank/DDBJ whole genome shotgun (WGS) entry which is preliminary data.</text>
</comment>
<organism evidence="2 3">
    <name type="scientific">Lacinutrix gracilariae</name>
    <dbReference type="NCBI Taxonomy" id="1747198"/>
    <lineage>
        <taxon>Bacteria</taxon>
        <taxon>Pseudomonadati</taxon>
        <taxon>Bacteroidota</taxon>
        <taxon>Flavobacteriia</taxon>
        <taxon>Flavobacteriales</taxon>
        <taxon>Flavobacteriaceae</taxon>
        <taxon>Lacinutrix</taxon>
    </lineage>
</organism>
<feature type="compositionally biased region" description="Basic and acidic residues" evidence="1">
    <location>
        <begin position="219"/>
        <end position="233"/>
    </location>
</feature>
<sequence>MIKIYNVMKEGKVTLLCLFMFLMITSLSFGQNTVYSTIAKNINSEANSLQHNLNKAGDTLHLSSDYNLYKVEFIGNYESKVFEVERGKKKASIPLASVPVGEYTIAAFQIERSDDIYQYQKTIVFRISRLLPIETPLLEEELIAEVVPESEPEALEEKETLKPTIKKEEPIVKKEEALVAEVTEQTKKEPLVKEKKEAPVTPKKEAVKKERIKKHKAKKETVKKQKVKKEVTAKKKTRVATSTPKPVKKQIKPVKKVQEKSVVKTKPAKDTRVTETKKPSLDSTVYKSYNLTNARGGRYVVQSRAEYRAQNLRPNGEPYN</sequence>
<evidence type="ECO:0000256" key="1">
    <source>
        <dbReference type="SAM" id="MobiDB-lite"/>
    </source>
</evidence>
<reference evidence="3" key="1">
    <citation type="journal article" date="2019" name="Int. J. Syst. Evol. Microbiol.">
        <title>The Global Catalogue of Microorganisms (GCM) 10K type strain sequencing project: providing services to taxonomists for standard genome sequencing and annotation.</title>
        <authorList>
            <consortium name="The Broad Institute Genomics Platform"/>
            <consortium name="The Broad Institute Genome Sequencing Center for Infectious Disease"/>
            <person name="Wu L."/>
            <person name="Ma J."/>
        </authorList>
    </citation>
    <scope>NUCLEOTIDE SEQUENCE [LARGE SCALE GENOMIC DNA]</scope>
    <source>
        <strain evidence="3">KCTC 42808</strain>
    </source>
</reference>
<feature type="compositionally biased region" description="Basic and acidic residues" evidence="1">
    <location>
        <begin position="256"/>
        <end position="280"/>
    </location>
</feature>
<protein>
    <submittedName>
        <fullName evidence="2">Uncharacterized protein</fullName>
    </submittedName>
</protein>
<accession>A0ABW5JZG6</accession>
<dbReference type="EMBL" id="JBHULM010000011">
    <property type="protein sequence ID" value="MFD2542137.1"/>
    <property type="molecule type" value="Genomic_DNA"/>
</dbReference>
<feature type="region of interest" description="Disordered" evidence="1">
    <location>
        <begin position="193"/>
        <end position="280"/>
    </location>
</feature>
<keyword evidence="3" id="KW-1185">Reference proteome</keyword>
<proteinExistence type="predicted"/>
<feature type="compositionally biased region" description="Basic and acidic residues" evidence="1">
    <location>
        <begin position="193"/>
        <end position="209"/>
    </location>
</feature>
<dbReference type="RefSeq" id="WP_379902631.1">
    <property type="nucleotide sequence ID" value="NZ_JBHULM010000011.1"/>
</dbReference>
<evidence type="ECO:0000313" key="2">
    <source>
        <dbReference type="EMBL" id="MFD2542137.1"/>
    </source>
</evidence>
<evidence type="ECO:0000313" key="3">
    <source>
        <dbReference type="Proteomes" id="UP001597467"/>
    </source>
</evidence>
<gene>
    <name evidence="2" type="ORF">ACFSSB_07395</name>
</gene>